<dbReference type="InterPro" id="IPR006149">
    <property type="entry name" value="EB_dom"/>
</dbReference>
<dbReference type="STRING" id="42156.A0A3P6UG39"/>
<dbReference type="SMART" id="SM00181">
    <property type="entry name" value="EGF"/>
    <property type="match status" value="11"/>
</dbReference>
<organism evidence="2 3">
    <name type="scientific">Litomosoides sigmodontis</name>
    <name type="common">Filarial nematode worm</name>
    <dbReference type="NCBI Taxonomy" id="42156"/>
    <lineage>
        <taxon>Eukaryota</taxon>
        <taxon>Metazoa</taxon>
        <taxon>Ecdysozoa</taxon>
        <taxon>Nematoda</taxon>
        <taxon>Chromadorea</taxon>
        <taxon>Rhabditida</taxon>
        <taxon>Spirurina</taxon>
        <taxon>Spiruromorpha</taxon>
        <taxon>Filarioidea</taxon>
        <taxon>Onchocercidae</taxon>
        <taxon>Litomosoides</taxon>
    </lineage>
</organism>
<accession>A0A3P6UG39</accession>
<dbReference type="Pfam" id="PF01683">
    <property type="entry name" value="EB"/>
    <property type="match status" value="12"/>
</dbReference>
<feature type="domain" description="EGF-like" evidence="1">
    <location>
        <begin position="95"/>
        <end position="129"/>
    </location>
</feature>
<dbReference type="OrthoDB" id="5874482at2759"/>
<protein>
    <recommendedName>
        <fullName evidence="1">EGF-like domain-containing protein</fullName>
    </recommendedName>
</protein>
<evidence type="ECO:0000259" key="1">
    <source>
        <dbReference type="SMART" id="SM00181"/>
    </source>
</evidence>
<feature type="domain" description="EGF-like" evidence="1">
    <location>
        <begin position="281"/>
        <end position="307"/>
    </location>
</feature>
<feature type="domain" description="EGF-like" evidence="1">
    <location>
        <begin position="335"/>
        <end position="367"/>
    </location>
</feature>
<feature type="domain" description="EGF-like" evidence="1">
    <location>
        <begin position="693"/>
        <end position="723"/>
    </location>
</feature>
<feature type="domain" description="EGF-like" evidence="1">
    <location>
        <begin position="566"/>
        <end position="598"/>
    </location>
</feature>
<keyword evidence="3" id="KW-1185">Reference proteome</keyword>
<evidence type="ECO:0000313" key="3">
    <source>
        <dbReference type="Proteomes" id="UP000277928"/>
    </source>
</evidence>
<dbReference type="Proteomes" id="UP000277928">
    <property type="component" value="Unassembled WGS sequence"/>
</dbReference>
<gene>
    <name evidence="2" type="ORF">NLS_LOCUS3564</name>
</gene>
<evidence type="ECO:0000313" key="2">
    <source>
        <dbReference type="EMBL" id="VDK77194.1"/>
    </source>
</evidence>
<feature type="domain" description="EGF-like" evidence="1">
    <location>
        <begin position="613"/>
        <end position="664"/>
    </location>
</feature>
<dbReference type="PANTHER" id="PTHR37157:SF2">
    <property type="entry name" value="EB DOMAIN-CONTAINING PROTEIN-RELATED"/>
    <property type="match status" value="1"/>
</dbReference>
<feature type="domain" description="EGF-like" evidence="1">
    <location>
        <begin position="459"/>
        <end position="485"/>
    </location>
</feature>
<dbReference type="InterPro" id="IPR006150">
    <property type="entry name" value="Cys_repeat_1"/>
</dbReference>
<dbReference type="SMART" id="SM00289">
    <property type="entry name" value="WR1"/>
    <property type="match status" value="10"/>
</dbReference>
<dbReference type="InterPro" id="IPR000742">
    <property type="entry name" value="EGF"/>
</dbReference>
<sequence>MVNVNGICVKGSSHLVKQCEIHQILADGQCLDVAVIGGICQIDLQCSGGANCLNQRCACPLGTVQNNQICEGMNCSESEILINGRCLPRVIPGGQCRSSAQCLDGSECSPIAHACICPEGMYNIGGYCRKLSYTDPCDSASMIYANNSCVPMVKPGDRCAYDSQCLGGSVCTDGHCNCTKATANINGYCIGSTSCNEDEVYLNNRCFKRVPLNESCHVSEQCPSNAICNYAAKCACPLGMIAVSGSCQLSQINYCKDIEVMVNGRCVKRRVPGSACITSEQCLDESNCLNGYCRCVNGTKLLSRYCIRRDENEKCDTYQTYVNGKCLDLAVPGENCIDSLQCVAASTCRAGKCMCLNGYIEVKKYCIRDVRPSTECSSSQVFINGHCYEFAKIGEYCTETTLCLSGSICYNNYCSCPKDTVVQNGHCRRKRHCLQNEIQIDGQCYPLANIGQSCQFTEQCASISVCLNGLCICPPGTVPQNNICISSGPCPTGQIYVAGRCWDIAYIGQPCVFTQQCQGFSMCIGGTCQCRSDKIVRNGLCTKDQCSGNEIMIDGICFNMAKINDFCYYTKQCQGNATCQSGKCTCPSGTVNFNNTCIINAKCQPYQISVNDSCLDTVSIGMTCQHNSQCIESASCVPGINLISSSTRTCQCNSGTIFTGSKCLPSPVHCPSSTVYIADKICYPLVQIGQFCFCTVQCMGYSICSRQICKCPPGHTAINSVCRRTN</sequence>
<dbReference type="PANTHER" id="PTHR37157">
    <property type="entry name" value="PRION-LIKE-(Q/N-RICH) DOMAIN-BEARING PROTEIN 25"/>
    <property type="match status" value="1"/>
</dbReference>
<dbReference type="OMA" id="QCLNSIC"/>
<feature type="domain" description="EGF-like" evidence="1">
    <location>
        <begin position="396"/>
        <end position="428"/>
    </location>
</feature>
<dbReference type="AlphaFoldDB" id="A0A3P6UG39"/>
<feature type="domain" description="EGF-like" evidence="1">
    <location>
        <begin position="215"/>
        <end position="248"/>
    </location>
</feature>
<feature type="domain" description="EGF-like" evidence="1">
    <location>
        <begin position="39"/>
        <end position="71"/>
    </location>
</feature>
<proteinExistence type="predicted"/>
<dbReference type="EMBL" id="UYRX01000197">
    <property type="protein sequence ID" value="VDK77194.1"/>
    <property type="molecule type" value="Genomic_DNA"/>
</dbReference>
<reference evidence="2 3" key="1">
    <citation type="submission" date="2018-08" db="EMBL/GenBank/DDBJ databases">
        <authorList>
            <person name="Laetsch R D."/>
            <person name="Stevens L."/>
            <person name="Kumar S."/>
            <person name="Blaxter L. M."/>
        </authorList>
    </citation>
    <scope>NUCLEOTIDE SEQUENCE [LARGE SCALE GENOMIC DNA]</scope>
</reference>
<feature type="domain" description="EGF-like" evidence="1">
    <location>
        <begin position="510"/>
        <end position="542"/>
    </location>
</feature>
<name>A0A3P6UG39_LITSI</name>